<gene>
    <name evidence="10" type="ORF">RRG08_060584</name>
</gene>
<proteinExistence type="predicted"/>
<feature type="signal peptide" evidence="8">
    <location>
        <begin position="1"/>
        <end position="22"/>
    </location>
</feature>
<feature type="disulfide bond" evidence="6">
    <location>
        <begin position="41"/>
        <end position="84"/>
    </location>
</feature>
<dbReference type="PROSITE" id="PS50900">
    <property type="entry name" value="PLAC"/>
    <property type="match status" value="1"/>
</dbReference>
<feature type="region of interest" description="Disordered" evidence="7">
    <location>
        <begin position="319"/>
        <end position="557"/>
    </location>
</feature>
<dbReference type="Pfam" id="PF19030">
    <property type="entry name" value="TSP1_ADAMTS"/>
    <property type="match status" value="6"/>
</dbReference>
<dbReference type="Proteomes" id="UP001283361">
    <property type="component" value="Unassembled WGS sequence"/>
</dbReference>
<evidence type="ECO:0000256" key="1">
    <source>
        <dbReference type="ARBA" id="ARBA00004613"/>
    </source>
</evidence>
<feature type="compositionally biased region" description="Low complexity" evidence="7">
    <location>
        <begin position="822"/>
        <end position="832"/>
    </location>
</feature>
<evidence type="ECO:0000256" key="3">
    <source>
        <dbReference type="ARBA" id="ARBA00022729"/>
    </source>
</evidence>
<evidence type="ECO:0000256" key="8">
    <source>
        <dbReference type="SAM" id="SignalP"/>
    </source>
</evidence>
<evidence type="ECO:0000256" key="2">
    <source>
        <dbReference type="ARBA" id="ARBA00022525"/>
    </source>
</evidence>
<keyword evidence="4" id="KW-0677">Repeat</keyword>
<evidence type="ECO:0000313" key="11">
    <source>
        <dbReference type="Proteomes" id="UP001283361"/>
    </source>
</evidence>
<dbReference type="InterPro" id="IPR050439">
    <property type="entry name" value="ADAMTS_ADAMTS-like"/>
</dbReference>
<feature type="region of interest" description="Disordered" evidence="7">
    <location>
        <begin position="709"/>
        <end position="762"/>
    </location>
</feature>
<feature type="compositionally biased region" description="Acidic residues" evidence="7">
    <location>
        <begin position="366"/>
        <end position="379"/>
    </location>
</feature>
<keyword evidence="11" id="KW-1185">Reference proteome</keyword>
<dbReference type="Pfam" id="PF08686">
    <property type="entry name" value="PLAC"/>
    <property type="match status" value="1"/>
</dbReference>
<dbReference type="InterPro" id="IPR010909">
    <property type="entry name" value="PLAC"/>
</dbReference>
<name>A0AAE1AMI2_9GAST</name>
<feature type="compositionally biased region" description="Polar residues" evidence="7">
    <location>
        <begin position="709"/>
        <end position="719"/>
    </location>
</feature>
<dbReference type="GO" id="GO:0031012">
    <property type="term" value="C:extracellular matrix"/>
    <property type="evidence" value="ECO:0007669"/>
    <property type="project" value="TreeGrafter"/>
</dbReference>
<dbReference type="Pfam" id="PF05986">
    <property type="entry name" value="ADAMTS_spacer1"/>
    <property type="match status" value="1"/>
</dbReference>
<dbReference type="EMBL" id="JAWDGP010001539">
    <property type="protein sequence ID" value="KAK3790537.1"/>
    <property type="molecule type" value="Genomic_DNA"/>
</dbReference>
<dbReference type="PANTHER" id="PTHR13723">
    <property type="entry name" value="ADAMTS A DISINTEGRIN AND METALLOPROTEASE WITH THROMBOSPONDIN MOTIFS PROTEASE"/>
    <property type="match status" value="1"/>
</dbReference>
<reference evidence="10" key="1">
    <citation type="journal article" date="2023" name="G3 (Bethesda)">
        <title>A reference genome for the long-term kleptoplast-retaining sea slug Elysia crispata morphotype clarki.</title>
        <authorList>
            <person name="Eastman K.E."/>
            <person name="Pendleton A.L."/>
            <person name="Shaikh M.A."/>
            <person name="Suttiyut T."/>
            <person name="Ogas R."/>
            <person name="Tomko P."/>
            <person name="Gavelis G."/>
            <person name="Widhalm J.R."/>
            <person name="Wisecaver J.H."/>
        </authorList>
    </citation>
    <scope>NUCLEOTIDE SEQUENCE</scope>
    <source>
        <strain evidence="10">ECLA1</strain>
    </source>
</reference>
<keyword evidence="3 8" id="KW-0732">Signal</keyword>
<dbReference type="InterPro" id="IPR000884">
    <property type="entry name" value="TSP1_rpt"/>
</dbReference>
<dbReference type="Pfam" id="PF19236">
    <property type="entry name" value="ADAMTS_CR_3"/>
    <property type="match status" value="1"/>
</dbReference>
<dbReference type="SUPFAM" id="SSF82895">
    <property type="entry name" value="TSP-1 type 1 repeat"/>
    <property type="match status" value="6"/>
</dbReference>
<feature type="domain" description="PLAC" evidence="9">
    <location>
        <begin position="1326"/>
        <end position="1362"/>
    </location>
</feature>
<dbReference type="SMART" id="SM00209">
    <property type="entry name" value="TSP1"/>
    <property type="match status" value="6"/>
</dbReference>
<feature type="compositionally biased region" description="Basic and acidic residues" evidence="7">
    <location>
        <begin position="481"/>
        <end position="491"/>
    </location>
</feature>
<evidence type="ECO:0000256" key="5">
    <source>
        <dbReference type="ARBA" id="ARBA00023157"/>
    </source>
</evidence>
<keyword evidence="2" id="KW-0964">Secreted</keyword>
<feature type="disulfide bond" evidence="6">
    <location>
        <begin position="56"/>
        <end position="74"/>
    </location>
</feature>
<accession>A0AAE1AMI2</accession>
<dbReference type="GO" id="GO:0005576">
    <property type="term" value="C:extracellular region"/>
    <property type="evidence" value="ECO:0007669"/>
    <property type="project" value="UniProtKB-SubCell"/>
</dbReference>
<protein>
    <recommendedName>
        <fullName evidence="9">PLAC domain-containing protein</fullName>
    </recommendedName>
</protein>
<evidence type="ECO:0000256" key="7">
    <source>
        <dbReference type="SAM" id="MobiDB-lite"/>
    </source>
</evidence>
<dbReference type="PROSITE" id="PS50092">
    <property type="entry name" value="TSP1"/>
    <property type="match status" value="5"/>
</dbReference>
<feature type="region of interest" description="Disordered" evidence="7">
    <location>
        <begin position="774"/>
        <end position="842"/>
    </location>
</feature>
<feature type="compositionally biased region" description="Basic residues" evidence="7">
    <location>
        <begin position="633"/>
        <end position="643"/>
    </location>
</feature>
<sequence>MLFHGSHVLVLLWTQLLIPSQAQYRGADLDRWGEWSAWSPCSSTCGPGLETRSRQCGADLADRRGGSSVSGSGCRGLSTQKKACDITACPSERPTAHEVACSRYNSRTFSGRRYVWEPFTHPPSPCKLACRARGQHFYANLAGTVQDGTPCKRGAVEAICDGGECKRVGCDGVIGSSVARDNCGVCRGDGSTCTTIAGIFISTSLRRGLNDVISIPAGSTNINITELEPSRNLLLLQTFEGRTILNGGTRSPVAGQVTEAGTVFTYSTKTRANRRGSIFAPGPTNVGIKLKLLLRGRNPGIKYTFNVGSKKGATTLQQINRSSQRAQVHTRDDAIRDRLGVSGFEAGPDKSYVQKQEREEPKTTADADDDSDKDFDSGDDVTPSGQEDQTDSDMDSEDGDSTYEEEGSEESLEVSERDTDDEDEEEYGDDEDGEYDENEDEDEEEGEYDENDEEDEEEDEDVEEADRDDDEKDETDEDTGDETRARLESRRGQAYKRKYISNTLSDERSSSGSDDDYRIPKYSQSFSFGKRYKSEQGDNVQRTTFNRRPTTYGETKRPGRVVSFGLKYVDDKNGNANSETQTVTVGSVTNVANSRQTPATSYISPSRSDNANARRGSTTQEGIRRSYQPRSRVIARTHRRTQQPHRGSQSAANTWRDNSRRRELLRRQRQRERERELYNQRIREYKERARRREAQLARRRRLERERYQSAYSRQRYNTVSQSRPRSSWRSQNLPERETSTGSRNGNGKLDLQKPSKQSTRGTIVRHYGEDGLYASGQDVKEAGSPPDSVEIFKPRNNLPQTDKDGRSESRPTVLTNTRRASESSSGQPSIISRVRAPTKQDKPEIISRVAQPEQRPTRRIISRVAQPVEPPKSAIISRVAKPVEQRRPDIIPRVRTTGPLENTGGRRPSVISALSGGDVPAQETRDFVGDIIPNSSPVRPQAVRPLQTVDRAIEAGRGPGDASYIWRISGFTECTLTCGGGVQQTVVVCVDTTTQAVVTDENCQYVQRPALTAVKCNTRPCPAEWTAGPWTACSASCGGGEKTRTLTCQSRVSPTLNLTVSNSSCEGKQHPPQRERCGLDPCNSWRTGNWSQCSARCGEGIRTRPVECVSLAGDVLADDACSNSIRPRPDVPCDNGPCGKGWFYQEWPEECPVECGEGEMTRKIFCSGESNEVLPDERCDPDQRPDIRRKCRSTRPCGGQWFTGPWSKCAGSCGPGKKSRDVICIKSLSGKIFASVDEENCLASEKPADSEACEREPCRPEWYMTSWSQCSKSCGTGYKTRGVKCLSPEQTASDQCPLSARPKIRNSCNKQGCNKITTNETSGPEPSDGCVDTLPGCAVVKKARMCRYLYYKKKCCESCSKE</sequence>
<evidence type="ECO:0000256" key="6">
    <source>
        <dbReference type="PIRSR" id="PIRSR613273-3"/>
    </source>
</evidence>
<dbReference type="FunFam" id="2.20.100.10:FF:000005">
    <property type="entry name" value="ADAM metallopeptidase with thrombospondin type 1 motif 9"/>
    <property type="match status" value="3"/>
</dbReference>
<keyword evidence="5 6" id="KW-1015">Disulfide bond</keyword>
<feature type="compositionally biased region" description="Polar residues" evidence="7">
    <location>
        <begin position="574"/>
        <end position="621"/>
    </location>
</feature>
<feature type="chain" id="PRO_5042011207" description="PLAC domain-containing protein" evidence="8">
    <location>
        <begin position="23"/>
        <end position="1362"/>
    </location>
</feature>
<feature type="compositionally biased region" description="Low complexity" evidence="7">
    <location>
        <begin position="720"/>
        <end position="731"/>
    </location>
</feature>
<dbReference type="InterPro" id="IPR045371">
    <property type="entry name" value="ADAMTS_CR_3"/>
</dbReference>
<comment type="subcellular location">
    <subcellularLocation>
        <location evidence="1">Secreted</location>
    </subcellularLocation>
</comment>
<feature type="region of interest" description="Disordered" evidence="7">
    <location>
        <begin position="570"/>
        <end position="674"/>
    </location>
</feature>
<dbReference type="Pfam" id="PF00090">
    <property type="entry name" value="TSP_1"/>
    <property type="match status" value="1"/>
</dbReference>
<feature type="compositionally biased region" description="Polar residues" evidence="7">
    <location>
        <begin position="644"/>
        <end position="656"/>
    </location>
</feature>
<feature type="compositionally biased region" description="Basic and acidic residues" evidence="7">
    <location>
        <begin position="657"/>
        <end position="674"/>
    </location>
</feature>
<comment type="caution">
    <text evidence="10">The sequence shown here is derived from an EMBL/GenBank/DDBJ whole genome shotgun (WGS) entry which is preliminary data.</text>
</comment>
<dbReference type="Gene3D" id="2.60.120.830">
    <property type="match status" value="1"/>
</dbReference>
<feature type="compositionally biased region" description="Basic and acidic residues" evidence="7">
    <location>
        <begin position="355"/>
        <end position="365"/>
    </location>
</feature>
<evidence type="ECO:0000259" key="9">
    <source>
        <dbReference type="PROSITE" id="PS50900"/>
    </source>
</evidence>
<dbReference type="PANTHER" id="PTHR13723:SF316">
    <property type="entry name" value="LONELY HEART, ISOFORM A"/>
    <property type="match status" value="1"/>
</dbReference>
<dbReference type="PRINTS" id="PR01857">
    <property type="entry name" value="ADAMTSFAMILY"/>
</dbReference>
<feature type="compositionally biased region" description="Acidic residues" evidence="7">
    <location>
        <begin position="388"/>
        <end position="480"/>
    </location>
</feature>
<feature type="compositionally biased region" description="Basic and acidic residues" evidence="7">
    <location>
        <begin position="329"/>
        <end position="339"/>
    </location>
</feature>
<dbReference type="InterPro" id="IPR013273">
    <property type="entry name" value="ADAMTS/ADAMTS-like"/>
</dbReference>
<feature type="compositionally biased region" description="Polar residues" evidence="7">
    <location>
        <begin position="537"/>
        <end position="553"/>
    </location>
</feature>
<feature type="compositionally biased region" description="Basic and acidic residues" evidence="7">
    <location>
        <begin position="505"/>
        <end position="519"/>
    </location>
</feature>
<dbReference type="GO" id="GO:0006508">
    <property type="term" value="P:proteolysis"/>
    <property type="evidence" value="ECO:0007669"/>
    <property type="project" value="TreeGrafter"/>
</dbReference>
<evidence type="ECO:0000256" key="4">
    <source>
        <dbReference type="ARBA" id="ARBA00022737"/>
    </source>
</evidence>
<evidence type="ECO:0000313" key="10">
    <source>
        <dbReference type="EMBL" id="KAK3790537.1"/>
    </source>
</evidence>
<dbReference type="GO" id="GO:0030198">
    <property type="term" value="P:extracellular matrix organization"/>
    <property type="evidence" value="ECO:0007669"/>
    <property type="project" value="InterPro"/>
</dbReference>
<organism evidence="10 11">
    <name type="scientific">Elysia crispata</name>
    <name type="common">lettuce slug</name>
    <dbReference type="NCBI Taxonomy" id="231223"/>
    <lineage>
        <taxon>Eukaryota</taxon>
        <taxon>Metazoa</taxon>
        <taxon>Spiralia</taxon>
        <taxon>Lophotrochozoa</taxon>
        <taxon>Mollusca</taxon>
        <taxon>Gastropoda</taxon>
        <taxon>Heterobranchia</taxon>
        <taxon>Euthyneura</taxon>
        <taxon>Panpulmonata</taxon>
        <taxon>Sacoglossa</taxon>
        <taxon>Placobranchoidea</taxon>
        <taxon>Plakobranchidae</taxon>
        <taxon>Elysia</taxon>
    </lineage>
</organism>
<dbReference type="InterPro" id="IPR010294">
    <property type="entry name" value="ADAMTS_spacer1"/>
</dbReference>
<dbReference type="InterPro" id="IPR036383">
    <property type="entry name" value="TSP1_rpt_sf"/>
</dbReference>
<dbReference type="Gene3D" id="2.20.100.10">
    <property type="entry name" value="Thrombospondin type-1 (TSP1) repeat"/>
    <property type="match status" value="6"/>
</dbReference>
<dbReference type="GO" id="GO:0004222">
    <property type="term" value="F:metalloendopeptidase activity"/>
    <property type="evidence" value="ECO:0007669"/>
    <property type="project" value="TreeGrafter"/>
</dbReference>
<feature type="disulfide bond" evidence="6">
    <location>
        <begin position="45"/>
        <end position="89"/>
    </location>
</feature>